<evidence type="ECO:0000313" key="3">
    <source>
        <dbReference type="EnsemblMetazoa" id="SMAR010426-PA"/>
    </source>
</evidence>
<dbReference type="EnsemblMetazoa" id="SMAR010426-RA">
    <property type="protein sequence ID" value="SMAR010426-PA"/>
    <property type="gene ID" value="SMAR010426"/>
</dbReference>
<feature type="region of interest" description="Disordered" evidence="1">
    <location>
        <begin position="27"/>
        <end position="102"/>
    </location>
</feature>
<evidence type="ECO:0008006" key="5">
    <source>
        <dbReference type="Google" id="ProtNLM"/>
    </source>
</evidence>
<reference evidence="3" key="2">
    <citation type="submission" date="2015-02" db="UniProtKB">
        <authorList>
            <consortium name="EnsemblMetazoa"/>
        </authorList>
    </citation>
    <scope>IDENTIFICATION</scope>
</reference>
<evidence type="ECO:0000256" key="1">
    <source>
        <dbReference type="SAM" id="MobiDB-lite"/>
    </source>
</evidence>
<keyword evidence="2" id="KW-0812">Transmembrane</keyword>
<sequence>MQKLLLLPPDLSFDLFALAQQQPIQQPVTQPPQIQQFQQPQIQQQFQQPQNLQPFQQPQNPQQFQQPQNSPQFQQFQQPQNQQQFQQPQNQPFQQPQQQQQQQQFGICERDMKRCIEPLQEFTNTKFATTAEQLQKVCPAMQDNLHCVDEFATHCVPMTERAAILSLYQGIRKIINGLCTEGQFRQEYLRYAPCLWEDQNEYDKCAVHYSNKVKQAESVGYADDEITKQVCCAFHNLVDCSKKIYLLKCGAETAQYMEKYLDLIAGPVIKQSCAPYQYVAMCSTASTFSYNSVILNIVLLLIITVKNLYKC</sequence>
<accession>T1J9M9</accession>
<proteinExistence type="predicted"/>
<feature type="transmembrane region" description="Helical" evidence="2">
    <location>
        <begin position="288"/>
        <end position="309"/>
    </location>
</feature>
<evidence type="ECO:0000313" key="4">
    <source>
        <dbReference type="Proteomes" id="UP000014500"/>
    </source>
</evidence>
<reference evidence="4" key="1">
    <citation type="submission" date="2011-05" db="EMBL/GenBank/DDBJ databases">
        <authorList>
            <person name="Richards S.R."/>
            <person name="Qu J."/>
            <person name="Jiang H."/>
            <person name="Jhangiani S.N."/>
            <person name="Agravi P."/>
            <person name="Goodspeed R."/>
            <person name="Gross S."/>
            <person name="Mandapat C."/>
            <person name="Jackson L."/>
            <person name="Mathew T."/>
            <person name="Pu L."/>
            <person name="Thornton R."/>
            <person name="Saada N."/>
            <person name="Wilczek-Boney K.B."/>
            <person name="Lee S."/>
            <person name="Kovar C."/>
            <person name="Wu Y."/>
            <person name="Scherer S.E."/>
            <person name="Worley K.C."/>
            <person name="Muzny D.M."/>
            <person name="Gibbs R."/>
        </authorList>
    </citation>
    <scope>NUCLEOTIDE SEQUENCE</scope>
    <source>
        <strain evidence="4">Brora</strain>
    </source>
</reference>
<keyword evidence="2" id="KW-1133">Transmembrane helix</keyword>
<dbReference type="HOGENOM" id="CLU_895223_0_0_1"/>
<dbReference type="PANTHER" id="PTHR33964">
    <property type="entry name" value="RE45066P-RELATED"/>
    <property type="match status" value="1"/>
</dbReference>
<keyword evidence="4" id="KW-1185">Reference proteome</keyword>
<evidence type="ECO:0000256" key="2">
    <source>
        <dbReference type="SAM" id="Phobius"/>
    </source>
</evidence>
<dbReference type="PhylomeDB" id="T1J9M9"/>
<keyword evidence="2" id="KW-0472">Membrane</keyword>
<dbReference type="AlphaFoldDB" id="T1J9M9"/>
<dbReference type="Proteomes" id="UP000014500">
    <property type="component" value="Unassembled WGS sequence"/>
</dbReference>
<protein>
    <recommendedName>
        <fullName evidence="5">DUF19 domain-containing protein</fullName>
    </recommendedName>
</protein>
<dbReference type="OMA" id="ICERDMK"/>
<name>T1J9M9_STRMM</name>
<dbReference type="eggNOG" id="ENOG502S5Q6">
    <property type="taxonomic scope" value="Eukaryota"/>
</dbReference>
<dbReference type="EMBL" id="JH431977">
    <property type="status" value="NOT_ANNOTATED_CDS"/>
    <property type="molecule type" value="Genomic_DNA"/>
</dbReference>
<organism evidence="3 4">
    <name type="scientific">Strigamia maritima</name>
    <name type="common">European centipede</name>
    <name type="synonym">Geophilus maritimus</name>
    <dbReference type="NCBI Taxonomy" id="126957"/>
    <lineage>
        <taxon>Eukaryota</taxon>
        <taxon>Metazoa</taxon>
        <taxon>Ecdysozoa</taxon>
        <taxon>Arthropoda</taxon>
        <taxon>Myriapoda</taxon>
        <taxon>Chilopoda</taxon>
        <taxon>Pleurostigmophora</taxon>
        <taxon>Geophilomorpha</taxon>
        <taxon>Linotaeniidae</taxon>
        <taxon>Strigamia</taxon>
    </lineage>
</organism>
<dbReference type="PANTHER" id="PTHR33964:SF1">
    <property type="entry name" value="RE45066P"/>
    <property type="match status" value="1"/>
</dbReference>